<dbReference type="OrthoDB" id="10251191at2759"/>
<proteinExistence type="predicted"/>
<dbReference type="EMBL" id="JXTI01000105">
    <property type="protein sequence ID" value="KWX12685.1"/>
    <property type="molecule type" value="Genomic_DNA"/>
</dbReference>
<gene>
    <name evidence="1" type="ORF">QR46_3352</name>
</gene>
<organism evidence="1 2">
    <name type="scientific">Giardia duodenalis assemblage B</name>
    <dbReference type="NCBI Taxonomy" id="1394984"/>
    <lineage>
        <taxon>Eukaryota</taxon>
        <taxon>Metamonada</taxon>
        <taxon>Diplomonadida</taxon>
        <taxon>Hexamitidae</taxon>
        <taxon>Giardiinae</taxon>
        <taxon>Giardia</taxon>
    </lineage>
</organism>
<name>A0A132NRF7_GIAIN</name>
<accession>A0A132NRF7</accession>
<comment type="caution">
    <text evidence="1">The sequence shown here is derived from an EMBL/GenBank/DDBJ whole genome shotgun (WGS) entry which is preliminary data.</text>
</comment>
<protein>
    <submittedName>
        <fullName evidence="1">Uncharacterized protein</fullName>
    </submittedName>
</protein>
<dbReference type="Proteomes" id="UP000070089">
    <property type="component" value="Unassembled WGS sequence"/>
</dbReference>
<sequence length="1704" mass="189216">MSISKKMSIATLPLSPVGPAGYNHNIFVHLHEQGCLIHNNIGSSSCHVSVLVPIRLMHATDFFALSAIKYCFLKKSANHAPGYIQSCFASTMASVPTVTHLRGLSGLAFSYSFLVSQDMTSQKQFSETVTKQLLVLLSHIFYPGTFDMFSMHDFQRICDDYDKATVQAAIMDQINNRAALASLRDVVKVDKMLPSKLREITKQYFNSVLRGAPFIVLVTTRSDVIPAILRQAIKSWCSRLDAQGSSKRSSFLQGEGLRRGYQPDQAYLKNKLLALDAEDGRRQLAKVAAQTPVLFVQKDGESHTNTVDIILTSKRYVLLNIFDITLARILFQWLVDGNRLLDAIVKYSNSSIYLVQELKALPLQLQEFFVGKHYHLQLIIRNVPILIADILATILGSLDLQKNVSKYITANVDSFLSFLCRKQAESARAYSMNPHTALLDEAIPHMLSFFSLNVFGAVKTGLGLMLIEDVYGPLKLLNKEVGLSVTLYDIWERDSSSEQRDTRPQLIDPNPFLNNYPSAVYIHDAKAALAVAFSSEPAVKSHIFNNAVTKYIIKRSASVSVSHVDTVSSRSNLLTTSKIGGYGDLSKEYSGKMGGKTAADLLDSNLASAFILKNHERFCFTFFAAVGSTQRVATIITHCHESTLDTMSKFVAALFAGCWTVTLVGDKASDFFGSLTNSVKISLLPNSSKIYSNIWFYYLGGSSLKFQTTGAEEKLSPQMFTIQPFDKVSYTSAPSAATTLGLFDYSAVAVSPWTYSIVHPEADCKYINIANRISNFCGFTVQDTIASVTVTDKDLLSVYFGPPLSSLLTTLVKLQNVTTDSATHKISLGLIAQQKAIDNDKLIQHISHSREIIDDSAIFALKDLQSSIVCASNTHSHISHSISKDLPDSYSFDTAEDLFNCLHQVNADIVLAPSSYLPKFLPYSLLMNDMETSFALKLFFNVSSVISSGLSIDFFAQLRMYLDILNSVSSSIAFAFESLHNRISVTLRAVSLQHFLQLVDTLLETIHQRQLTIADVELFNLSGTSVTASNVLLLLNSIFMGQTAELYLDIHLDNYFLVAQPTSRIKDVAHAFNLSKQHLAHLTAVIALSKVHKFTKALPSVLPPSPKTLTGQMYSITSPRGTLLHTISLTFCLQKALDDNTLLKDFLSQDLLGNTNDLTIYLLNLTAASLEYIVSRLEGTHAVSCVPIESTHARANTDYATINISCSTASLSKLLSLFFDEDDSFNLTTLMKELPNDVSLCLAIRTLFDFPNLFTAANVQHLSALLLNYYKGFPAQLELLCGTLTLTTSELTDTYAQYFTPLPSTCAGLFKQPNTVEYLHLTSAICRKVATAQSQARLEELQRLIESNNEVSTRNKTLLESNEFTQVHLTASNDNLDTKMISKLEKLRAYRHLLEQQLKAIHRRNEAVALACHSAHDSTQNASASSTLKTRANINDSRSITHIDSDTNIDSMFTHNPADFLITAFNVQLEKKGIYTINGFPIWFKHLEMNVFPTNALTIGLNIAHPSHSTITKKHDFYGSLPFYVTHLNKNMSQLYVQETALWYAMHLQQALSLMQNIPLRHELQLAGMHSRILNKMIGMPYPIGIPVVHGCNVYFRDPQSTVSPKSIIKGHYSKLFSYAQDAHGQAIEPVGPVLSLSPEAVPPLINFQMCAGMLMENLATLAYYLDVDISLHAGRKAPSDPAEYLFYLYRDCLLHKHGLRRMS</sequence>
<evidence type="ECO:0000313" key="2">
    <source>
        <dbReference type="Proteomes" id="UP000070089"/>
    </source>
</evidence>
<evidence type="ECO:0000313" key="1">
    <source>
        <dbReference type="EMBL" id="KWX12685.1"/>
    </source>
</evidence>
<reference evidence="1 2" key="1">
    <citation type="journal article" date="2015" name="Mol. Biochem. Parasitol.">
        <title>Identification of polymorphic genes for use in assemblage B genotyping assays through comparative genomics of multiple assemblage B Giardia duodenalis isolates.</title>
        <authorList>
            <person name="Wielinga C."/>
            <person name="Thompson R.C."/>
            <person name="Monis P."/>
            <person name="Ryan U."/>
        </authorList>
    </citation>
    <scope>NUCLEOTIDE SEQUENCE [LARGE SCALE GENOMIC DNA]</scope>
    <source>
        <strain evidence="1 2">BAH15c1</strain>
    </source>
</reference>
<dbReference type="VEuPathDB" id="GiardiaDB:QR46_3352"/>